<reference evidence="1 2" key="1">
    <citation type="journal article" date="2019" name="Nat. Microbiol.">
        <title>Mediterranean grassland soil C-N compound turnover is dependent on rainfall and depth, and is mediated by genomically divergent microorganisms.</title>
        <authorList>
            <person name="Diamond S."/>
            <person name="Andeer P.F."/>
            <person name="Li Z."/>
            <person name="Crits-Christoph A."/>
            <person name="Burstein D."/>
            <person name="Anantharaman K."/>
            <person name="Lane K.R."/>
            <person name="Thomas B.C."/>
            <person name="Pan C."/>
            <person name="Northen T.R."/>
            <person name="Banfield J.F."/>
        </authorList>
    </citation>
    <scope>NUCLEOTIDE SEQUENCE [LARGE SCALE GENOMIC DNA]</scope>
    <source>
        <strain evidence="1">NP_5</strain>
    </source>
</reference>
<organism evidence="1 2">
    <name type="scientific">Candidatus Segetimicrobium genomatis</name>
    <dbReference type="NCBI Taxonomy" id="2569760"/>
    <lineage>
        <taxon>Bacteria</taxon>
        <taxon>Bacillati</taxon>
        <taxon>Candidatus Sysuimicrobiota</taxon>
        <taxon>Candidatus Sysuimicrobiia</taxon>
        <taxon>Candidatus Sysuimicrobiales</taxon>
        <taxon>Candidatus Segetimicrobiaceae</taxon>
        <taxon>Candidatus Segetimicrobium</taxon>
    </lineage>
</organism>
<gene>
    <name evidence="1" type="ORF">E6H02_07970</name>
</gene>
<evidence type="ECO:0000313" key="1">
    <source>
        <dbReference type="EMBL" id="TMJ10579.1"/>
    </source>
</evidence>
<dbReference type="Proteomes" id="UP000320393">
    <property type="component" value="Unassembled WGS sequence"/>
</dbReference>
<sequence>MPRWSVAGEYFENCNCDVVCPCEVSPKGPFQARPDQGECNVYLVFHIKEGRFDGTDLAGLNVVLAAHAPGTMGEGNWAVAAYLDDKASPKQQEALGAVFTGAAGGPMSALGPLIGRNLGAKVVPISYKNEGKKRSASIPGILEAVVQAVPGSAAPDQEVVKHNAHPLFPELVQAYGVTSRYTDHGFRWDHTGKCADYTAFRWSGQ</sequence>
<dbReference type="Pfam" id="PF07040">
    <property type="entry name" value="DUF1326"/>
    <property type="match status" value="1"/>
</dbReference>
<proteinExistence type="predicted"/>
<dbReference type="InterPro" id="IPR009758">
    <property type="entry name" value="DUF1326"/>
</dbReference>
<evidence type="ECO:0000313" key="2">
    <source>
        <dbReference type="Proteomes" id="UP000320393"/>
    </source>
</evidence>
<name>A0A537LRC8_9BACT</name>
<comment type="caution">
    <text evidence="1">The sequence shown here is derived from an EMBL/GenBank/DDBJ whole genome shotgun (WGS) entry which is preliminary data.</text>
</comment>
<protein>
    <submittedName>
        <fullName evidence="1">DUF1326 domain-containing protein</fullName>
    </submittedName>
</protein>
<accession>A0A537LRC8</accession>
<dbReference type="AlphaFoldDB" id="A0A537LRC8"/>
<dbReference type="EMBL" id="VBAM01000294">
    <property type="protein sequence ID" value="TMJ10579.1"/>
    <property type="molecule type" value="Genomic_DNA"/>
</dbReference>